<dbReference type="AlphaFoldDB" id="A0AAT9GIA1"/>
<comment type="subunit">
    <text evidence="1">Heterotrimer of A, B and C subunits.</text>
</comment>
<dbReference type="GO" id="GO:0006450">
    <property type="term" value="P:regulation of translational fidelity"/>
    <property type="evidence" value="ECO:0007669"/>
    <property type="project" value="InterPro"/>
</dbReference>
<dbReference type="NCBIfam" id="TIGR00135">
    <property type="entry name" value="gatC"/>
    <property type="match status" value="1"/>
</dbReference>
<reference evidence="2" key="1">
    <citation type="submission" date="2024-02" db="EMBL/GenBank/DDBJ databases">
        <title>Sediminibacterium planktonica sp. nov. and Sediminibacterium longus sp. nov., isolated from surface lake and river water.</title>
        <authorList>
            <person name="Watanabe K."/>
            <person name="Takemine S."/>
            <person name="Ishii Y."/>
            <person name="Ogata Y."/>
            <person name="Shindo C."/>
            <person name="Suda W."/>
        </authorList>
    </citation>
    <scope>NUCLEOTIDE SEQUENCE</scope>
    <source>
        <strain evidence="2">KACHI17</strain>
    </source>
</reference>
<keyword evidence="1" id="KW-0547">Nucleotide-binding</keyword>
<dbReference type="PANTHER" id="PTHR15004:SF0">
    <property type="entry name" value="GLUTAMYL-TRNA(GLN) AMIDOTRANSFERASE SUBUNIT C, MITOCHONDRIAL"/>
    <property type="match status" value="1"/>
</dbReference>
<dbReference type="HAMAP" id="MF_00122">
    <property type="entry name" value="GatC"/>
    <property type="match status" value="1"/>
</dbReference>
<dbReference type="GO" id="GO:0006412">
    <property type="term" value="P:translation"/>
    <property type="evidence" value="ECO:0007669"/>
    <property type="project" value="UniProtKB-UniRule"/>
</dbReference>
<sequence length="96" mass="10815">MEVTVALTDHLAHLSRLHFSDVEKVEIRKDLEKMVAFVETLSQLNTDGIEPLMHMGQAVNMLRSDEIEGSISEEQALQNAPGTHTSFFQVPKVIRK</sequence>
<comment type="function">
    <text evidence="1">Allows the formation of correctly charged Asn-tRNA(Asn) or Gln-tRNA(Gln) through the transamidation of misacylated Asp-tRNA(Asn) or Glu-tRNA(Gln) in organisms which lack either or both of asparaginyl-tRNA or glutaminyl-tRNA synthetases. The reaction takes place in the presence of glutamine and ATP through an activated phospho-Asp-tRNA(Asn) or phospho-Glu-tRNA(Gln).</text>
</comment>
<dbReference type="RefSeq" id="WP_353550590.1">
    <property type="nucleotide sequence ID" value="NZ_AP029612.1"/>
</dbReference>
<keyword evidence="1" id="KW-0436">Ligase</keyword>
<dbReference type="EC" id="6.3.5.-" evidence="1"/>
<dbReference type="GO" id="GO:0005524">
    <property type="term" value="F:ATP binding"/>
    <property type="evidence" value="ECO:0007669"/>
    <property type="project" value="UniProtKB-KW"/>
</dbReference>
<evidence type="ECO:0000313" key="2">
    <source>
        <dbReference type="EMBL" id="BFG70306.1"/>
    </source>
</evidence>
<organism evidence="2">
    <name type="scientific">Sediminibacterium sp. KACHI17</name>
    <dbReference type="NCBI Taxonomy" id="1751071"/>
    <lineage>
        <taxon>Bacteria</taxon>
        <taxon>Pseudomonadati</taxon>
        <taxon>Bacteroidota</taxon>
        <taxon>Chitinophagia</taxon>
        <taxon>Chitinophagales</taxon>
        <taxon>Chitinophagaceae</taxon>
        <taxon>Sediminibacterium</taxon>
    </lineage>
</organism>
<accession>A0AAT9GIA1</accession>
<comment type="catalytic activity">
    <reaction evidence="1">
        <text>L-glutamyl-tRNA(Gln) + L-glutamine + ATP + H2O = L-glutaminyl-tRNA(Gln) + L-glutamate + ADP + phosphate + H(+)</text>
        <dbReference type="Rhea" id="RHEA:17521"/>
        <dbReference type="Rhea" id="RHEA-COMP:9681"/>
        <dbReference type="Rhea" id="RHEA-COMP:9684"/>
        <dbReference type="ChEBI" id="CHEBI:15377"/>
        <dbReference type="ChEBI" id="CHEBI:15378"/>
        <dbReference type="ChEBI" id="CHEBI:29985"/>
        <dbReference type="ChEBI" id="CHEBI:30616"/>
        <dbReference type="ChEBI" id="CHEBI:43474"/>
        <dbReference type="ChEBI" id="CHEBI:58359"/>
        <dbReference type="ChEBI" id="CHEBI:78520"/>
        <dbReference type="ChEBI" id="CHEBI:78521"/>
        <dbReference type="ChEBI" id="CHEBI:456216"/>
    </reaction>
</comment>
<dbReference type="InterPro" id="IPR036113">
    <property type="entry name" value="Asp/Glu-ADT_sf_sub_c"/>
</dbReference>
<keyword evidence="1" id="KW-0648">Protein biosynthesis</keyword>
<dbReference type="Gene3D" id="1.10.20.60">
    <property type="entry name" value="Glu-tRNAGln amidotransferase C subunit, N-terminal domain"/>
    <property type="match status" value="1"/>
</dbReference>
<dbReference type="GO" id="GO:0070681">
    <property type="term" value="P:glutaminyl-tRNAGln biosynthesis via transamidation"/>
    <property type="evidence" value="ECO:0007669"/>
    <property type="project" value="TreeGrafter"/>
</dbReference>
<proteinExistence type="inferred from homology"/>
<evidence type="ECO:0000256" key="1">
    <source>
        <dbReference type="HAMAP-Rule" id="MF_00122"/>
    </source>
</evidence>
<dbReference type="Pfam" id="PF02686">
    <property type="entry name" value="GatC"/>
    <property type="match status" value="1"/>
</dbReference>
<dbReference type="EMBL" id="AP029612">
    <property type="protein sequence ID" value="BFG70306.1"/>
    <property type="molecule type" value="Genomic_DNA"/>
</dbReference>
<comment type="similarity">
    <text evidence="1">Belongs to the GatC family.</text>
</comment>
<dbReference type="PANTHER" id="PTHR15004">
    <property type="entry name" value="GLUTAMYL-TRNA(GLN) AMIDOTRANSFERASE SUBUNIT C, MITOCHONDRIAL"/>
    <property type="match status" value="1"/>
</dbReference>
<dbReference type="InterPro" id="IPR003837">
    <property type="entry name" value="GatC"/>
</dbReference>
<dbReference type="GO" id="GO:0050567">
    <property type="term" value="F:glutaminyl-tRNA synthase (glutamine-hydrolyzing) activity"/>
    <property type="evidence" value="ECO:0007669"/>
    <property type="project" value="UniProtKB-UniRule"/>
</dbReference>
<name>A0AAT9GIA1_9BACT</name>
<comment type="catalytic activity">
    <reaction evidence="1">
        <text>L-aspartyl-tRNA(Asn) + L-glutamine + ATP + H2O = L-asparaginyl-tRNA(Asn) + L-glutamate + ADP + phosphate + 2 H(+)</text>
        <dbReference type="Rhea" id="RHEA:14513"/>
        <dbReference type="Rhea" id="RHEA-COMP:9674"/>
        <dbReference type="Rhea" id="RHEA-COMP:9677"/>
        <dbReference type="ChEBI" id="CHEBI:15377"/>
        <dbReference type="ChEBI" id="CHEBI:15378"/>
        <dbReference type="ChEBI" id="CHEBI:29985"/>
        <dbReference type="ChEBI" id="CHEBI:30616"/>
        <dbReference type="ChEBI" id="CHEBI:43474"/>
        <dbReference type="ChEBI" id="CHEBI:58359"/>
        <dbReference type="ChEBI" id="CHEBI:78515"/>
        <dbReference type="ChEBI" id="CHEBI:78516"/>
        <dbReference type="ChEBI" id="CHEBI:456216"/>
    </reaction>
</comment>
<gene>
    <name evidence="1 2" type="primary">gatC</name>
    <name evidence="2" type="ORF">KACHI17_11870</name>
</gene>
<dbReference type="SUPFAM" id="SSF141000">
    <property type="entry name" value="Glu-tRNAGln amidotransferase C subunit"/>
    <property type="match status" value="1"/>
</dbReference>
<protein>
    <recommendedName>
        <fullName evidence="1">Aspartyl/glutamyl-tRNA(Asn/Gln) amidotransferase subunit C</fullName>
        <shortName evidence="1">Asp/Glu-ADT subunit C</shortName>
        <ecNumber evidence="1">6.3.5.-</ecNumber>
    </recommendedName>
</protein>
<keyword evidence="1" id="KW-0067">ATP-binding</keyword>